<feature type="region of interest" description="Disordered" evidence="1">
    <location>
        <begin position="260"/>
        <end position="283"/>
    </location>
</feature>
<gene>
    <name evidence="4" type="ORF">ACFQZX_00920</name>
</gene>
<dbReference type="SMART" id="SM00331">
    <property type="entry name" value="PP2C_SIG"/>
    <property type="match status" value="1"/>
</dbReference>
<dbReference type="Proteomes" id="UP001597010">
    <property type="component" value="Unassembled WGS sequence"/>
</dbReference>
<sequence length="496" mass="54103">MISKDRENAMADNYFGHTDTGRVRNNNEDTFIARNIGRSNTVLAAVIDGVGGYNGGEVAAAIAHDVFIEHLQTLPSEPLSTMADAFRIASRKITEKKAGDTDLDSMACVATMALADIDNNRFYYAHVGDTRLYLLRDGSLVKISKDHSFVGFLEDSGRLTEDAAMNHPKRNEINKALGFTQQIDTDESFIETGESPFLPGDLLLLCSDGLTDMVDRNGILGILNQDLTLQQKATALIAAANNNGGNDNVTVVLVENNKARQQPQATMPVSNQQKASASSTIKDAEDATIAQQFQSKKSKNMSNNRSNALTIVLGLLCLLFLGTTVWLFMKQQGGGKAALPLTDTTQKLRNDNEVKLQDAIDAFKGDTLVLVDTAFKQPVILSDTLHIDQDTLYIKAKGNFVLQPDTAYRGPGLSFGPESRVIVLENIKFNGFAVAINKQDNALSLRNVQFNNCRLPVQGSYILPSDKNISVDFPLISQHTEQTVKTKSTTKPNGSR</sequence>
<protein>
    <submittedName>
        <fullName evidence="4">PP2C family protein-serine/threonine phosphatase</fullName>
        <ecNumber evidence="4">3.1.3.16</ecNumber>
    </submittedName>
</protein>
<organism evidence="4 5">
    <name type="scientific">Mucilaginibacter litoreus</name>
    <dbReference type="NCBI Taxonomy" id="1048221"/>
    <lineage>
        <taxon>Bacteria</taxon>
        <taxon>Pseudomonadati</taxon>
        <taxon>Bacteroidota</taxon>
        <taxon>Sphingobacteriia</taxon>
        <taxon>Sphingobacteriales</taxon>
        <taxon>Sphingobacteriaceae</taxon>
        <taxon>Mucilaginibacter</taxon>
    </lineage>
</organism>
<accession>A0ABW3APG4</accession>
<dbReference type="PROSITE" id="PS51746">
    <property type="entry name" value="PPM_2"/>
    <property type="match status" value="1"/>
</dbReference>
<dbReference type="Pfam" id="PF13672">
    <property type="entry name" value="PP2C_2"/>
    <property type="match status" value="1"/>
</dbReference>
<keyword evidence="2" id="KW-1133">Transmembrane helix</keyword>
<evidence type="ECO:0000313" key="4">
    <source>
        <dbReference type="EMBL" id="MFD0792154.1"/>
    </source>
</evidence>
<keyword evidence="2" id="KW-0812">Transmembrane</keyword>
<keyword evidence="4" id="KW-0378">Hydrolase</keyword>
<feature type="transmembrane region" description="Helical" evidence="2">
    <location>
        <begin position="308"/>
        <end position="329"/>
    </location>
</feature>
<feature type="compositionally biased region" description="Polar residues" evidence="1">
    <location>
        <begin position="260"/>
        <end position="281"/>
    </location>
</feature>
<keyword evidence="5" id="KW-1185">Reference proteome</keyword>
<dbReference type="CDD" id="cd00143">
    <property type="entry name" value="PP2Cc"/>
    <property type="match status" value="1"/>
</dbReference>
<feature type="domain" description="PPM-type phosphatase" evidence="3">
    <location>
        <begin position="14"/>
        <end position="256"/>
    </location>
</feature>
<dbReference type="EMBL" id="JBHTHZ010000001">
    <property type="protein sequence ID" value="MFD0792154.1"/>
    <property type="molecule type" value="Genomic_DNA"/>
</dbReference>
<keyword evidence="2" id="KW-0472">Membrane</keyword>
<evidence type="ECO:0000259" key="3">
    <source>
        <dbReference type="PROSITE" id="PS51746"/>
    </source>
</evidence>
<reference evidence="5" key="1">
    <citation type="journal article" date="2019" name="Int. J. Syst. Evol. Microbiol.">
        <title>The Global Catalogue of Microorganisms (GCM) 10K type strain sequencing project: providing services to taxonomists for standard genome sequencing and annotation.</title>
        <authorList>
            <consortium name="The Broad Institute Genomics Platform"/>
            <consortium name="The Broad Institute Genome Sequencing Center for Infectious Disease"/>
            <person name="Wu L."/>
            <person name="Ma J."/>
        </authorList>
    </citation>
    <scope>NUCLEOTIDE SEQUENCE [LARGE SCALE GENOMIC DNA]</scope>
    <source>
        <strain evidence="5">CCUG 61484</strain>
    </source>
</reference>
<dbReference type="PANTHER" id="PTHR47992">
    <property type="entry name" value="PROTEIN PHOSPHATASE"/>
    <property type="match status" value="1"/>
</dbReference>
<evidence type="ECO:0000256" key="1">
    <source>
        <dbReference type="SAM" id="MobiDB-lite"/>
    </source>
</evidence>
<comment type="caution">
    <text evidence="4">The sequence shown here is derived from an EMBL/GenBank/DDBJ whole genome shotgun (WGS) entry which is preliminary data.</text>
</comment>
<dbReference type="Gene3D" id="3.60.40.10">
    <property type="entry name" value="PPM-type phosphatase domain"/>
    <property type="match status" value="1"/>
</dbReference>
<dbReference type="EC" id="3.1.3.16" evidence="4"/>
<dbReference type="InterPro" id="IPR036457">
    <property type="entry name" value="PPM-type-like_dom_sf"/>
</dbReference>
<dbReference type="GO" id="GO:0004722">
    <property type="term" value="F:protein serine/threonine phosphatase activity"/>
    <property type="evidence" value="ECO:0007669"/>
    <property type="project" value="UniProtKB-EC"/>
</dbReference>
<dbReference type="InterPro" id="IPR001932">
    <property type="entry name" value="PPM-type_phosphatase-like_dom"/>
</dbReference>
<evidence type="ECO:0000256" key="2">
    <source>
        <dbReference type="SAM" id="Phobius"/>
    </source>
</evidence>
<proteinExistence type="predicted"/>
<evidence type="ECO:0000313" key="5">
    <source>
        <dbReference type="Proteomes" id="UP001597010"/>
    </source>
</evidence>
<dbReference type="SMART" id="SM00332">
    <property type="entry name" value="PP2Cc"/>
    <property type="match status" value="1"/>
</dbReference>
<dbReference type="InterPro" id="IPR015655">
    <property type="entry name" value="PP2C"/>
</dbReference>
<dbReference type="SUPFAM" id="SSF81606">
    <property type="entry name" value="PP2C-like"/>
    <property type="match status" value="1"/>
</dbReference>
<name>A0ABW3APG4_9SPHI</name>